<gene>
    <name evidence="1" type="ORF">CC86DRAFT_359518</name>
</gene>
<accession>A0A6A6ZIL0</accession>
<sequence length="184" mass="21514">MMEQFLKEERLGTDYRGLYRTRNRFLILCVVAFCTHSTRLASALGSFVEHKVRRIVEYEEPLHLPEWCLGLCELRNLVPDGWDFPPYYGHYPLRPHHGRRALLELPGWDPRALPAAGLRRFRSLDDLRVGRPLQSAWPSPSMSPTRLPVNDYLDEAEAIQCEQLAQAIELEAVKRRVKQLEYMR</sequence>
<dbReference type="EMBL" id="MU006238">
    <property type="protein sequence ID" value="KAF2820952.1"/>
    <property type="molecule type" value="Genomic_DNA"/>
</dbReference>
<reference evidence="1" key="1">
    <citation type="journal article" date="2020" name="Stud. Mycol.">
        <title>101 Dothideomycetes genomes: a test case for predicting lifestyles and emergence of pathogens.</title>
        <authorList>
            <person name="Haridas S."/>
            <person name="Albert R."/>
            <person name="Binder M."/>
            <person name="Bloem J."/>
            <person name="Labutti K."/>
            <person name="Salamov A."/>
            <person name="Andreopoulos B."/>
            <person name="Baker S."/>
            <person name="Barry K."/>
            <person name="Bills G."/>
            <person name="Bluhm B."/>
            <person name="Cannon C."/>
            <person name="Castanera R."/>
            <person name="Culley D."/>
            <person name="Daum C."/>
            <person name="Ezra D."/>
            <person name="Gonzalez J."/>
            <person name="Henrissat B."/>
            <person name="Kuo A."/>
            <person name="Liang C."/>
            <person name="Lipzen A."/>
            <person name="Lutzoni F."/>
            <person name="Magnuson J."/>
            <person name="Mondo S."/>
            <person name="Nolan M."/>
            <person name="Ohm R."/>
            <person name="Pangilinan J."/>
            <person name="Park H.-J."/>
            <person name="Ramirez L."/>
            <person name="Alfaro M."/>
            <person name="Sun H."/>
            <person name="Tritt A."/>
            <person name="Yoshinaga Y."/>
            <person name="Zwiers L.-H."/>
            <person name="Turgeon B."/>
            <person name="Goodwin S."/>
            <person name="Spatafora J."/>
            <person name="Crous P."/>
            <person name="Grigoriev I."/>
        </authorList>
    </citation>
    <scope>NUCLEOTIDE SEQUENCE</scope>
    <source>
        <strain evidence="1">CBS 113818</strain>
    </source>
</reference>
<dbReference type="Proteomes" id="UP000799424">
    <property type="component" value="Unassembled WGS sequence"/>
</dbReference>
<name>A0A6A6ZIL0_9PLEO</name>
<proteinExistence type="predicted"/>
<protein>
    <submittedName>
        <fullName evidence="1">Uncharacterized protein</fullName>
    </submittedName>
</protein>
<evidence type="ECO:0000313" key="2">
    <source>
        <dbReference type="Proteomes" id="UP000799424"/>
    </source>
</evidence>
<organism evidence="1 2">
    <name type="scientific">Ophiobolus disseminans</name>
    <dbReference type="NCBI Taxonomy" id="1469910"/>
    <lineage>
        <taxon>Eukaryota</taxon>
        <taxon>Fungi</taxon>
        <taxon>Dikarya</taxon>
        <taxon>Ascomycota</taxon>
        <taxon>Pezizomycotina</taxon>
        <taxon>Dothideomycetes</taxon>
        <taxon>Pleosporomycetidae</taxon>
        <taxon>Pleosporales</taxon>
        <taxon>Pleosporineae</taxon>
        <taxon>Phaeosphaeriaceae</taxon>
        <taxon>Ophiobolus</taxon>
    </lineage>
</organism>
<keyword evidence="2" id="KW-1185">Reference proteome</keyword>
<evidence type="ECO:0000313" key="1">
    <source>
        <dbReference type="EMBL" id="KAF2820952.1"/>
    </source>
</evidence>
<dbReference type="AlphaFoldDB" id="A0A6A6ZIL0"/>